<gene>
    <name evidence="7 9" type="primary">rnpA</name>
    <name evidence="9" type="ORF">clem_00045</name>
</gene>
<dbReference type="PANTHER" id="PTHR33992:SF1">
    <property type="entry name" value="RIBONUCLEASE P PROTEIN COMPONENT"/>
    <property type="match status" value="1"/>
</dbReference>
<dbReference type="InterPro" id="IPR020539">
    <property type="entry name" value="RNase_P_CS"/>
</dbReference>
<sequence length="114" mass="12990">MNGFDKTRRLLKKSDYDYVFAQAKKVVTSEFIFLYRNNSLGYARLGLALSKKIIPKAHDRNRLKRLLRETFRVNPLPAIDVIVLARPGVANVENKVMNTKLGKTWAKLIALSAT</sequence>
<evidence type="ECO:0000256" key="4">
    <source>
        <dbReference type="ARBA" id="ARBA00022759"/>
    </source>
</evidence>
<dbReference type="GO" id="GO:0004526">
    <property type="term" value="F:ribonuclease P activity"/>
    <property type="evidence" value="ECO:0007669"/>
    <property type="project" value="UniProtKB-UniRule"/>
</dbReference>
<evidence type="ECO:0000256" key="8">
    <source>
        <dbReference type="NCBIfam" id="TIGR00188"/>
    </source>
</evidence>
<dbReference type="GO" id="GO:0001682">
    <property type="term" value="P:tRNA 5'-leader removal"/>
    <property type="evidence" value="ECO:0007669"/>
    <property type="project" value="UniProtKB-UniRule"/>
</dbReference>
<evidence type="ECO:0000313" key="9">
    <source>
        <dbReference type="EMBL" id="ASQ44576.1"/>
    </source>
</evidence>
<evidence type="ECO:0000256" key="5">
    <source>
        <dbReference type="ARBA" id="ARBA00022801"/>
    </source>
</evidence>
<dbReference type="Gene3D" id="3.30.230.10">
    <property type="match status" value="1"/>
</dbReference>
<dbReference type="KEGG" id="lcd:clem_00045"/>
<dbReference type="HAMAP" id="MF_00227">
    <property type="entry name" value="RNase_P"/>
    <property type="match status" value="1"/>
</dbReference>
<proteinExistence type="inferred from homology"/>
<keyword evidence="2 7" id="KW-0819">tRNA processing</keyword>
<keyword evidence="10" id="KW-1185">Reference proteome</keyword>
<dbReference type="InterPro" id="IPR014721">
    <property type="entry name" value="Ribsml_uS5_D2-typ_fold_subgr"/>
</dbReference>
<evidence type="ECO:0000256" key="6">
    <source>
        <dbReference type="ARBA" id="ARBA00022884"/>
    </source>
</evidence>
<accession>A0A222NYC3</accession>
<organism evidence="9 10">
    <name type="scientific">Legionella clemsonensis</name>
    <dbReference type="NCBI Taxonomy" id="1867846"/>
    <lineage>
        <taxon>Bacteria</taxon>
        <taxon>Pseudomonadati</taxon>
        <taxon>Pseudomonadota</taxon>
        <taxon>Gammaproteobacteria</taxon>
        <taxon>Legionellales</taxon>
        <taxon>Legionellaceae</taxon>
        <taxon>Legionella</taxon>
    </lineage>
</organism>
<dbReference type="SUPFAM" id="SSF54211">
    <property type="entry name" value="Ribosomal protein S5 domain 2-like"/>
    <property type="match status" value="1"/>
</dbReference>
<keyword evidence="6 7" id="KW-0694">RNA-binding</keyword>
<dbReference type="RefSeq" id="WP_094089733.1">
    <property type="nucleotide sequence ID" value="NZ_CP016397.1"/>
</dbReference>
<dbReference type="InterPro" id="IPR000100">
    <property type="entry name" value="RNase_P"/>
</dbReference>
<reference evidence="10" key="1">
    <citation type="submission" date="2016-07" db="EMBL/GenBank/DDBJ databases">
        <authorList>
            <person name="Florea S."/>
            <person name="Webb J.S."/>
            <person name="Jaromczyk J."/>
            <person name="Schardl C.L."/>
        </authorList>
    </citation>
    <scope>NUCLEOTIDE SEQUENCE [LARGE SCALE GENOMIC DNA]</scope>
    <source>
        <strain evidence="10">CDC-D5610</strain>
    </source>
</reference>
<dbReference type="GO" id="GO:0000049">
    <property type="term" value="F:tRNA binding"/>
    <property type="evidence" value="ECO:0007669"/>
    <property type="project" value="UniProtKB-UniRule"/>
</dbReference>
<dbReference type="Proteomes" id="UP000201728">
    <property type="component" value="Chromosome"/>
</dbReference>
<keyword evidence="5 7" id="KW-0378">Hydrolase</keyword>
<comment type="subunit">
    <text evidence="7">Consists of a catalytic RNA component (M1 or rnpB) and a protein subunit.</text>
</comment>
<dbReference type="InterPro" id="IPR020568">
    <property type="entry name" value="Ribosomal_Su5_D2-typ_SF"/>
</dbReference>
<dbReference type="AlphaFoldDB" id="A0A222NYC3"/>
<evidence type="ECO:0000313" key="10">
    <source>
        <dbReference type="Proteomes" id="UP000201728"/>
    </source>
</evidence>
<keyword evidence="3 7" id="KW-0540">Nuclease</keyword>
<dbReference type="Pfam" id="PF00825">
    <property type="entry name" value="Ribonuclease_P"/>
    <property type="match status" value="1"/>
</dbReference>
<dbReference type="EC" id="3.1.26.5" evidence="7 8"/>
<name>A0A222NYC3_9GAMM</name>
<comment type="catalytic activity">
    <reaction evidence="7">
        <text>Endonucleolytic cleavage of RNA, removing 5'-extranucleotides from tRNA precursor.</text>
        <dbReference type="EC" id="3.1.26.5"/>
    </reaction>
</comment>
<dbReference type="GO" id="GO:0042781">
    <property type="term" value="F:3'-tRNA processing endoribonuclease activity"/>
    <property type="evidence" value="ECO:0007669"/>
    <property type="project" value="TreeGrafter"/>
</dbReference>
<dbReference type="NCBIfam" id="TIGR00188">
    <property type="entry name" value="rnpA"/>
    <property type="match status" value="1"/>
</dbReference>
<dbReference type="OrthoDB" id="9796422at2"/>
<dbReference type="GO" id="GO:0030677">
    <property type="term" value="C:ribonuclease P complex"/>
    <property type="evidence" value="ECO:0007669"/>
    <property type="project" value="TreeGrafter"/>
</dbReference>
<evidence type="ECO:0000256" key="2">
    <source>
        <dbReference type="ARBA" id="ARBA00022694"/>
    </source>
</evidence>
<comment type="similarity">
    <text evidence="7">Belongs to the RnpA family.</text>
</comment>
<dbReference type="EMBL" id="CP016397">
    <property type="protein sequence ID" value="ASQ44576.1"/>
    <property type="molecule type" value="Genomic_DNA"/>
</dbReference>
<comment type="function">
    <text evidence="1 7">RNaseP catalyzes the removal of the 5'-leader sequence from pre-tRNA to produce the mature 5'-terminus. It can also cleave other RNA substrates such as 4.5S RNA. The protein component plays an auxiliary but essential role in vivo by binding to the 5'-leader sequence and broadening the substrate specificity of the ribozyme.</text>
</comment>
<protein>
    <recommendedName>
        <fullName evidence="7 8">Ribonuclease P protein component</fullName>
        <shortName evidence="7">RNase P protein</shortName>
        <shortName evidence="7">RNaseP protein</shortName>
        <ecNumber evidence="7 8">3.1.26.5</ecNumber>
    </recommendedName>
    <alternativeName>
        <fullName evidence="7">Protein C5</fullName>
    </alternativeName>
</protein>
<evidence type="ECO:0000256" key="1">
    <source>
        <dbReference type="ARBA" id="ARBA00002663"/>
    </source>
</evidence>
<dbReference type="PANTHER" id="PTHR33992">
    <property type="entry name" value="RIBONUCLEASE P PROTEIN COMPONENT"/>
    <property type="match status" value="1"/>
</dbReference>
<keyword evidence="4 7" id="KW-0255">Endonuclease</keyword>
<evidence type="ECO:0000256" key="3">
    <source>
        <dbReference type="ARBA" id="ARBA00022722"/>
    </source>
</evidence>
<evidence type="ECO:0000256" key="7">
    <source>
        <dbReference type="HAMAP-Rule" id="MF_00227"/>
    </source>
</evidence>
<dbReference type="PROSITE" id="PS00648">
    <property type="entry name" value="RIBONUCLEASE_P"/>
    <property type="match status" value="1"/>
</dbReference>